<dbReference type="PROSITE" id="PS51898">
    <property type="entry name" value="TYR_RECOMBINASE"/>
    <property type="match status" value="1"/>
</dbReference>
<dbReference type="GO" id="GO:0015074">
    <property type="term" value="P:DNA integration"/>
    <property type="evidence" value="ECO:0007669"/>
    <property type="project" value="InterPro"/>
</dbReference>
<evidence type="ECO:0000313" key="3">
    <source>
        <dbReference type="EMBL" id="AUX76238.1"/>
    </source>
</evidence>
<reference evidence="3 4" key="1">
    <citation type="submission" date="2017-10" db="EMBL/GenBank/DDBJ databases">
        <title>Analysis of the genome sequences of Rhizobium populations associated to common bean (phaseolus vulgaris).</title>
        <authorList>
            <person name="Bustos P."/>
            <person name="Santamaria R.I."/>
            <person name="Miranda-Sanchez F."/>
            <person name="Perez-Carrascal O."/>
            <person name="Juarez S."/>
            <person name="Lozano L."/>
            <person name="Martinez-Flores I."/>
            <person name="Vinuesa P."/>
            <person name="Martinez-Romero E."/>
            <person name="Cevallos M.A."/>
            <person name="Romero D."/>
            <person name="Davila G."/>
            <person name="Gonzalez V."/>
        </authorList>
    </citation>
    <scope>NUCLEOTIDE SEQUENCE [LARGE SCALE GENOMIC DNA]</scope>
    <source>
        <strain evidence="3 4">NXT3</strain>
    </source>
</reference>
<evidence type="ECO:0000259" key="2">
    <source>
        <dbReference type="PROSITE" id="PS51898"/>
    </source>
</evidence>
<dbReference type="InterPro" id="IPR013762">
    <property type="entry name" value="Integrase-like_cat_sf"/>
</dbReference>
<dbReference type="GO" id="GO:0006310">
    <property type="term" value="P:DNA recombination"/>
    <property type="evidence" value="ECO:0007669"/>
    <property type="project" value="UniProtKB-KW"/>
</dbReference>
<dbReference type="Proteomes" id="UP000239340">
    <property type="component" value="Chromosome"/>
</dbReference>
<evidence type="ECO:0000313" key="4">
    <source>
        <dbReference type="Proteomes" id="UP000239340"/>
    </source>
</evidence>
<name>A0A2L0H450_RHIFR</name>
<organism evidence="3 4">
    <name type="scientific">Rhizobium fredii</name>
    <name type="common">Sinorhizobium fredii</name>
    <dbReference type="NCBI Taxonomy" id="380"/>
    <lineage>
        <taxon>Bacteria</taxon>
        <taxon>Pseudomonadati</taxon>
        <taxon>Pseudomonadota</taxon>
        <taxon>Alphaproteobacteria</taxon>
        <taxon>Hyphomicrobiales</taxon>
        <taxon>Rhizobiaceae</taxon>
        <taxon>Sinorhizobium/Ensifer group</taxon>
        <taxon>Sinorhizobium</taxon>
    </lineage>
</organism>
<dbReference type="Gene3D" id="1.10.443.10">
    <property type="entry name" value="Intergrase catalytic core"/>
    <property type="match status" value="1"/>
</dbReference>
<gene>
    <name evidence="3" type="ORF">NXT3_CH01663</name>
</gene>
<feature type="domain" description="Tyr recombinase" evidence="2">
    <location>
        <begin position="119"/>
        <end position="318"/>
    </location>
</feature>
<proteinExistence type="predicted"/>
<keyword evidence="1" id="KW-0233">DNA recombination</keyword>
<dbReference type="GO" id="GO:0003677">
    <property type="term" value="F:DNA binding"/>
    <property type="evidence" value="ECO:0007669"/>
    <property type="project" value="InterPro"/>
</dbReference>
<dbReference type="SUPFAM" id="SSF56349">
    <property type="entry name" value="DNA breaking-rejoining enzymes"/>
    <property type="match status" value="1"/>
</dbReference>
<dbReference type="InterPro" id="IPR002104">
    <property type="entry name" value="Integrase_catalytic"/>
</dbReference>
<accession>A0A2L0H450</accession>
<sequence>MERYSKVEITDGLLASEVKVGDLILYYLQEQEDDIAAMPKARRKEHLDQIERLSAFWGDRFVSEIKRKTSKEYQKDRKPSVVRNELIALRAIVNFCAKEGKVKIYDRELNYEIPEPQGSRLHYFTEKEVRKLYQAAMWKRHTFNGEPTHKVAEHIGKFIAVAVFTGTRAERIQSASFVKEAGRPWIDLENGIFYRAAEKEMVPHNKRADPILIPDPLLRLMKRWHHGRGAMKGTRYLIEYQGRPVDCRKGFYTLKNEVLGEERAAQVNRHTLKHTCVTLLLQHGVSVEDVADFVSTTPAVIRKVYKHVIPGEYSAVHQTFAKKPKVGSTTRHERNKAA</sequence>
<evidence type="ECO:0000256" key="1">
    <source>
        <dbReference type="ARBA" id="ARBA00023172"/>
    </source>
</evidence>
<dbReference type="EMBL" id="CP024307">
    <property type="protein sequence ID" value="AUX76238.1"/>
    <property type="molecule type" value="Genomic_DNA"/>
</dbReference>
<protein>
    <submittedName>
        <fullName evidence="3">Integrase family protein</fullName>
    </submittedName>
</protein>
<dbReference type="InterPro" id="IPR011010">
    <property type="entry name" value="DNA_brk_join_enz"/>
</dbReference>
<dbReference type="AlphaFoldDB" id="A0A2L0H450"/>